<protein>
    <submittedName>
        <fullName evidence="3">Uncharacterized protein</fullName>
    </submittedName>
</protein>
<keyword evidence="1" id="KW-0175">Coiled coil</keyword>
<dbReference type="HOGENOM" id="CLU_515807_0_0_1"/>
<dbReference type="EMBL" id="AACS02000006">
    <property type="protein sequence ID" value="EAU81206.2"/>
    <property type="molecule type" value="Genomic_DNA"/>
</dbReference>
<feature type="compositionally biased region" description="Pro residues" evidence="2">
    <location>
        <begin position="374"/>
        <end position="392"/>
    </location>
</feature>
<feature type="region of interest" description="Disordered" evidence="2">
    <location>
        <begin position="270"/>
        <end position="482"/>
    </location>
</feature>
<evidence type="ECO:0000256" key="2">
    <source>
        <dbReference type="SAM" id="MobiDB-lite"/>
    </source>
</evidence>
<proteinExistence type="predicted"/>
<sequence>MVQEGDKKGKEGDKKGKGEDKKGKEGDRRAKGEDKKAKGEDKKAKGEENKMRDTEKSAKKGQKKGSPIPAPPTQPSTSKKRPAPSSDEEGETLKQTTKSPAPHRPDSPMDIDRPTLTLPKPRDHESLSNSDNEGNTDDNAIPPLDPLCSQTTPSKDLRADIVRLVQSHKTQTLLLNETHSNYRALVEVSDKTNAINAQLRERLEKTEGEYDDLRGRVSKVEDANSWLKDENKELRQENKTLRTQLDDLKRRFATIDELQKNVSTLTERLDCMLPPKDGSPPTVPPPQQPSCNHHSSPPQPLHTNPPGNGSQTNHAPTPQLQVTRLPDLPPQGPPQVQPTPPPQILPQNSSQSGDLTGQPTPPQQIVPQSSSHPPQGPPQGPPQVQPTPPPQILPQNSSQSGSTGLTGPTSQYAPQNVPNAGFMSQTTAPLPPHPPPSNPWGQGLSPSSYADAPIDLRTMSISQHRPQGRAEQSNDELGQFSEEDYAMFNEFVREHHMMMQSGSGSEISSMSSHNASHTPSNESHFGES</sequence>
<evidence type="ECO:0000313" key="3">
    <source>
        <dbReference type="EMBL" id="EAU81206.2"/>
    </source>
</evidence>
<gene>
    <name evidence="3" type="ORF">CC1G_09450</name>
</gene>
<feature type="coiled-coil region" evidence="1">
    <location>
        <begin position="189"/>
        <end position="251"/>
    </location>
</feature>
<feature type="compositionally biased region" description="Pro residues" evidence="2">
    <location>
        <begin position="429"/>
        <end position="438"/>
    </location>
</feature>
<feature type="compositionally biased region" description="Pro residues" evidence="2">
    <location>
        <begin position="277"/>
        <end position="288"/>
    </location>
</feature>
<feature type="compositionally biased region" description="Pro residues" evidence="2">
    <location>
        <begin position="327"/>
        <end position="344"/>
    </location>
</feature>
<feature type="compositionally biased region" description="Low complexity" evidence="2">
    <location>
        <begin position="498"/>
        <end position="512"/>
    </location>
</feature>
<reference evidence="3 4" key="1">
    <citation type="journal article" date="2010" name="Proc. Natl. Acad. Sci. U.S.A.">
        <title>Insights into evolution of multicellular fungi from the assembled chromosomes of the mushroom Coprinopsis cinerea (Coprinus cinereus).</title>
        <authorList>
            <person name="Stajich J.E."/>
            <person name="Wilke S.K."/>
            <person name="Ahren D."/>
            <person name="Au C.H."/>
            <person name="Birren B.W."/>
            <person name="Borodovsky M."/>
            <person name="Burns C."/>
            <person name="Canback B."/>
            <person name="Casselton L.A."/>
            <person name="Cheng C.K."/>
            <person name="Deng J."/>
            <person name="Dietrich F.S."/>
            <person name="Fargo D.C."/>
            <person name="Farman M.L."/>
            <person name="Gathman A.C."/>
            <person name="Goldberg J."/>
            <person name="Guigo R."/>
            <person name="Hoegger P.J."/>
            <person name="Hooker J.B."/>
            <person name="Huggins A."/>
            <person name="James T.Y."/>
            <person name="Kamada T."/>
            <person name="Kilaru S."/>
            <person name="Kodira C."/>
            <person name="Kues U."/>
            <person name="Kupfer D."/>
            <person name="Kwan H.S."/>
            <person name="Lomsadze A."/>
            <person name="Li W."/>
            <person name="Lilly W.W."/>
            <person name="Ma L.J."/>
            <person name="Mackey A.J."/>
            <person name="Manning G."/>
            <person name="Martin F."/>
            <person name="Muraguchi H."/>
            <person name="Natvig D.O."/>
            <person name="Palmerini H."/>
            <person name="Ramesh M.A."/>
            <person name="Rehmeyer C.J."/>
            <person name="Roe B.A."/>
            <person name="Shenoy N."/>
            <person name="Stanke M."/>
            <person name="Ter-Hovhannisyan V."/>
            <person name="Tunlid A."/>
            <person name="Velagapudi R."/>
            <person name="Vision T.J."/>
            <person name="Zeng Q."/>
            <person name="Zolan M.E."/>
            <person name="Pukkila P.J."/>
        </authorList>
    </citation>
    <scope>NUCLEOTIDE SEQUENCE [LARGE SCALE GENOMIC DNA]</scope>
    <source>
        <strain evidence="4">Okayama-7 / 130 / ATCC MYA-4618 / FGSC 9003</strain>
    </source>
</reference>
<dbReference type="GeneID" id="6017262"/>
<feature type="compositionally biased region" description="Polar residues" evidence="2">
    <location>
        <begin position="513"/>
        <end position="528"/>
    </location>
</feature>
<dbReference type="Gene3D" id="1.20.5.400">
    <property type="match status" value="1"/>
</dbReference>
<feature type="region of interest" description="Disordered" evidence="2">
    <location>
        <begin position="1"/>
        <end position="152"/>
    </location>
</feature>
<evidence type="ECO:0000313" key="4">
    <source>
        <dbReference type="Proteomes" id="UP000001861"/>
    </source>
</evidence>
<feature type="compositionally biased region" description="Polar residues" evidence="2">
    <location>
        <begin position="290"/>
        <end position="322"/>
    </location>
</feature>
<feature type="compositionally biased region" description="Basic and acidic residues" evidence="2">
    <location>
        <begin position="1"/>
        <end position="58"/>
    </location>
</feature>
<keyword evidence="4" id="KW-1185">Reference proteome</keyword>
<dbReference type="RefSeq" id="XP_001840566.2">
    <property type="nucleotide sequence ID" value="XM_001840514.2"/>
</dbReference>
<comment type="caution">
    <text evidence="3">The sequence shown here is derived from an EMBL/GenBank/DDBJ whole genome shotgun (WGS) entry which is preliminary data.</text>
</comment>
<accession>A8PDB5</accession>
<organism evidence="3 4">
    <name type="scientific">Coprinopsis cinerea (strain Okayama-7 / 130 / ATCC MYA-4618 / FGSC 9003)</name>
    <name type="common">Inky cap fungus</name>
    <name type="synonym">Hormographiella aspergillata</name>
    <dbReference type="NCBI Taxonomy" id="240176"/>
    <lineage>
        <taxon>Eukaryota</taxon>
        <taxon>Fungi</taxon>
        <taxon>Dikarya</taxon>
        <taxon>Basidiomycota</taxon>
        <taxon>Agaricomycotina</taxon>
        <taxon>Agaricomycetes</taxon>
        <taxon>Agaricomycetidae</taxon>
        <taxon>Agaricales</taxon>
        <taxon>Agaricineae</taxon>
        <taxon>Psathyrellaceae</taxon>
        <taxon>Coprinopsis</taxon>
    </lineage>
</organism>
<feature type="compositionally biased region" description="Polar residues" evidence="2">
    <location>
        <begin position="396"/>
        <end position="428"/>
    </location>
</feature>
<dbReference type="InParanoid" id="A8PDB5"/>
<evidence type="ECO:0000256" key="1">
    <source>
        <dbReference type="SAM" id="Coils"/>
    </source>
</evidence>
<feature type="region of interest" description="Disordered" evidence="2">
    <location>
        <begin position="497"/>
        <end position="528"/>
    </location>
</feature>
<name>A8PDB5_COPC7</name>
<dbReference type="VEuPathDB" id="FungiDB:CC1G_09450"/>
<dbReference type="AlphaFoldDB" id="A8PDB5"/>
<dbReference type="KEGG" id="cci:CC1G_09450"/>
<feature type="compositionally biased region" description="Polar residues" evidence="2">
    <location>
        <begin position="348"/>
        <end position="358"/>
    </location>
</feature>
<feature type="compositionally biased region" description="Basic and acidic residues" evidence="2">
    <location>
        <begin position="103"/>
        <end position="113"/>
    </location>
</feature>
<dbReference type="Proteomes" id="UP000001861">
    <property type="component" value="Unassembled WGS sequence"/>
</dbReference>